<feature type="transmembrane region" description="Helical" evidence="6">
    <location>
        <begin position="99"/>
        <end position="121"/>
    </location>
</feature>
<feature type="transmembrane region" description="Helical" evidence="6">
    <location>
        <begin position="12"/>
        <end position="32"/>
    </location>
</feature>
<feature type="transmembrane region" description="Helical" evidence="6">
    <location>
        <begin position="60"/>
        <end position="79"/>
    </location>
</feature>
<keyword evidence="4 6" id="KW-1133">Transmembrane helix</keyword>
<dbReference type="RefSeq" id="WP_164609147.1">
    <property type="nucleotide sequence ID" value="NZ_JAAIKE010000001.1"/>
</dbReference>
<keyword evidence="2" id="KW-1003">Cell membrane</keyword>
<keyword evidence="8" id="KW-1185">Reference proteome</keyword>
<evidence type="ECO:0000256" key="5">
    <source>
        <dbReference type="ARBA" id="ARBA00023136"/>
    </source>
</evidence>
<gene>
    <name evidence="7" type="primary">lptG</name>
    <name evidence="7" type="ORF">G3572_02860</name>
</gene>
<organism evidence="7 8">
    <name type="scientific">Pseudotabrizicola algicola</name>
    <dbReference type="NCBI Taxonomy" id="2709381"/>
    <lineage>
        <taxon>Bacteria</taxon>
        <taxon>Pseudomonadati</taxon>
        <taxon>Pseudomonadota</taxon>
        <taxon>Alphaproteobacteria</taxon>
        <taxon>Rhodobacterales</taxon>
        <taxon>Paracoccaceae</taxon>
        <taxon>Pseudotabrizicola</taxon>
    </lineage>
</organism>
<keyword evidence="5 6" id="KW-0472">Membrane</keyword>
<dbReference type="GO" id="GO:0043190">
    <property type="term" value="C:ATP-binding cassette (ABC) transporter complex"/>
    <property type="evidence" value="ECO:0007669"/>
    <property type="project" value="InterPro"/>
</dbReference>
<accession>A0A6B3RGP5</accession>
<reference evidence="7 8" key="1">
    <citation type="submission" date="2020-02" db="EMBL/GenBank/DDBJ databases">
        <title>Rhodobacter algicola sp. nov., isolated from microalga culture.</title>
        <authorList>
            <person name="Park C.-Y."/>
        </authorList>
    </citation>
    <scope>NUCLEOTIDE SEQUENCE [LARGE SCALE GENOMIC DNA]</scope>
    <source>
        <strain evidence="7 8">ETT8</strain>
    </source>
</reference>
<dbReference type="InterPro" id="IPR030923">
    <property type="entry name" value="LptG"/>
</dbReference>
<dbReference type="EMBL" id="JAAIKE010000001">
    <property type="protein sequence ID" value="NEX45130.1"/>
    <property type="molecule type" value="Genomic_DNA"/>
</dbReference>
<dbReference type="Pfam" id="PF03739">
    <property type="entry name" value="LptF_LptG"/>
    <property type="match status" value="1"/>
</dbReference>
<comment type="subcellular location">
    <subcellularLocation>
        <location evidence="1">Cell membrane</location>
        <topology evidence="1">Multi-pass membrane protein</topology>
    </subcellularLocation>
</comment>
<feature type="transmembrane region" description="Helical" evidence="6">
    <location>
        <begin position="282"/>
        <end position="303"/>
    </location>
</feature>
<evidence type="ECO:0000313" key="7">
    <source>
        <dbReference type="EMBL" id="NEX45130.1"/>
    </source>
</evidence>
<name>A0A6B3RGP5_9RHOB</name>
<evidence type="ECO:0000313" key="8">
    <source>
        <dbReference type="Proteomes" id="UP000481421"/>
    </source>
</evidence>
<dbReference type="Proteomes" id="UP000481421">
    <property type="component" value="Unassembled WGS sequence"/>
</dbReference>
<dbReference type="GO" id="GO:0015920">
    <property type="term" value="P:lipopolysaccharide transport"/>
    <property type="evidence" value="ECO:0007669"/>
    <property type="project" value="TreeGrafter"/>
</dbReference>
<feature type="transmembrane region" description="Helical" evidence="6">
    <location>
        <begin position="340"/>
        <end position="362"/>
    </location>
</feature>
<dbReference type="PANTHER" id="PTHR33529:SF2">
    <property type="entry name" value="LIPOPOLYSACCHARIDE EXPORT SYSTEM PERMEASE PROTEIN LPTG"/>
    <property type="match status" value="1"/>
</dbReference>
<evidence type="ECO:0000256" key="1">
    <source>
        <dbReference type="ARBA" id="ARBA00004651"/>
    </source>
</evidence>
<evidence type="ECO:0000256" key="4">
    <source>
        <dbReference type="ARBA" id="ARBA00022989"/>
    </source>
</evidence>
<comment type="caution">
    <text evidence="7">The sequence shown here is derived from an EMBL/GenBank/DDBJ whole genome shotgun (WGS) entry which is preliminary data.</text>
</comment>
<feature type="transmembrane region" description="Helical" evidence="6">
    <location>
        <begin position="309"/>
        <end position="328"/>
    </location>
</feature>
<evidence type="ECO:0000256" key="6">
    <source>
        <dbReference type="SAM" id="Phobius"/>
    </source>
</evidence>
<sequence length="365" mass="39375">MILSTYIARRFLWAYAQVLGVFWAIMLLIDMVEQLRRFSGRGIGTWGALHLAAMNTPASLYRILPLIAILAAITLFLSLARSSELVVIRAAGRSALRFLVAPVLMALMIGAVTVAVFNPLVAATQKEYDRLWAAAADGASSTLSLADSGLWLRQGSEDGQTVIRALRANSDGTELFGVTFIQFGPDGLAAERVEAESARLIPGAWALTGAKRWDMAGINPEREAQMLPDDATLPSNLTAARIRDSFGEPSAVPFWGLPAYIAGLERAGFSARAHRVWYQMELAQPLLLAAMVLVAAGFTMRHARFGKTGVLVLMAILGGFFIFFLRNFAQVLGNNGQIPILLSAWAAPVAAILLALALLLHLEDG</sequence>
<dbReference type="PANTHER" id="PTHR33529">
    <property type="entry name" value="SLR0882 PROTEIN-RELATED"/>
    <property type="match status" value="1"/>
</dbReference>
<dbReference type="NCBIfam" id="TIGR04408">
    <property type="entry name" value="LptG_lptG"/>
    <property type="match status" value="1"/>
</dbReference>
<proteinExistence type="predicted"/>
<evidence type="ECO:0000256" key="2">
    <source>
        <dbReference type="ARBA" id="ARBA00022475"/>
    </source>
</evidence>
<keyword evidence="3 6" id="KW-0812">Transmembrane</keyword>
<dbReference type="GO" id="GO:0055085">
    <property type="term" value="P:transmembrane transport"/>
    <property type="evidence" value="ECO:0007669"/>
    <property type="project" value="InterPro"/>
</dbReference>
<evidence type="ECO:0000256" key="3">
    <source>
        <dbReference type="ARBA" id="ARBA00022692"/>
    </source>
</evidence>
<protein>
    <submittedName>
        <fullName evidence="7">LPS export ABC transporter permease LptG</fullName>
    </submittedName>
</protein>
<dbReference type="AlphaFoldDB" id="A0A6B3RGP5"/>
<dbReference type="InterPro" id="IPR005495">
    <property type="entry name" value="LptG/LptF_permease"/>
</dbReference>